<gene>
    <name evidence="1" type="ORF">SAMN04488124_2549</name>
</gene>
<evidence type="ECO:0008006" key="3">
    <source>
        <dbReference type="Google" id="ProtNLM"/>
    </source>
</evidence>
<accession>A0A1I6HWW2</accession>
<evidence type="ECO:0000313" key="2">
    <source>
        <dbReference type="Proteomes" id="UP000243250"/>
    </source>
</evidence>
<dbReference type="RefSeq" id="WP_089881505.1">
    <property type="nucleotide sequence ID" value="NZ_FOYS01000004.1"/>
</dbReference>
<dbReference type="AlphaFoldDB" id="A0A1I6HWW2"/>
<dbReference type="OrthoDB" id="269729at2157"/>
<reference evidence="2" key="1">
    <citation type="submission" date="2016-10" db="EMBL/GenBank/DDBJ databases">
        <authorList>
            <person name="Varghese N."/>
            <person name="Submissions S."/>
        </authorList>
    </citation>
    <scope>NUCLEOTIDE SEQUENCE [LARGE SCALE GENOMIC DNA]</scope>
    <source>
        <strain evidence="2">CGMCC 1.8711</strain>
    </source>
</reference>
<dbReference type="STRING" id="555875.SAMN04488124_2549"/>
<sequence length="688" mass="74266">MVKVKATDAGVQAVGPGTASAVVAAEGWVAGESEHELPRAAVDAVGGAAESLRLPPGLLRLRRLDSETEREPTAPAEGTVQLPDAPHLLRVEGAAVVFVRFDGPATLTDAGGAPTVSFADSRRVTIGVGDRSERPETVTVPRTPEGVATALSVMPAGHLTTTPDRSLPEMRALPPRIEFGSEVDVPESVAARRPEASVTLELPASLDYLVPASSLAHYLGADVRVADETNPTLRTPTLEREFDPNPGYQAGVARVLRRVFFFDCLVRGAGPNGRDVAEADLLDEVGLDAAALYRADAGDRLEAYLDAPFDDISSRLPGWHLAMYVAPTYEHIRTLPYLLQNVPNVFLPEAKPLGTDERLSRSLDDFYRVGPPHDGGNRADTGDVPDVNPVKPVLGAGRVHGWLADGVPIDVFKSIPQAYEHRARYPEDPQSLSVVAVLNDKRMIDEYTDATEIYESGPAGLDIETTVKKRTTRAELAEVFESNHDLVHYIGHCDESGLRCVDGNLAVDDIEESNVEAFFLNACGSYYEGLELVEKGSVAGAVTFDKVLDSHAARVGTTFVRLLINGFSLERALALARRRIIMGKDYTVVGDGTHLLTEPGIPAPAVATIDANDDGTFRLKYDTNSPRIAGGTYAPPFPEDERSHLLGTSQRTDLTDDDLADFLERTDVPVIYDGDIHWSGDLYRELTS</sequence>
<proteinExistence type="predicted"/>
<protein>
    <recommendedName>
        <fullName evidence="3">CHAT domain-containing protein</fullName>
    </recommendedName>
</protein>
<evidence type="ECO:0000313" key="1">
    <source>
        <dbReference type="EMBL" id="SFR58907.1"/>
    </source>
</evidence>
<organism evidence="1 2">
    <name type="scientific">Halogeometricum limi</name>
    <dbReference type="NCBI Taxonomy" id="555875"/>
    <lineage>
        <taxon>Archaea</taxon>
        <taxon>Methanobacteriati</taxon>
        <taxon>Methanobacteriota</taxon>
        <taxon>Stenosarchaea group</taxon>
        <taxon>Halobacteria</taxon>
        <taxon>Halobacteriales</taxon>
        <taxon>Haloferacaceae</taxon>
        <taxon>Halogeometricum</taxon>
    </lineage>
</organism>
<name>A0A1I6HWW2_9EURY</name>
<dbReference type="Proteomes" id="UP000243250">
    <property type="component" value="Unassembled WGS sequence"/>
</dbReference>
<keyword evidence="2" id="KW-1185">Reference proteome</keyword>
<dbReference type="EMBL" id="FOYS01000004">
    <property type="protein sequence ID" value="SFR58907.1"/>
    <property type="molecule type" value="Genomic_DNA"/>
</dbReference>